<organism evidence="2">
    <name type="scientific">Timema bartmani</name>
    <dbReference type="NCBI Taxonomy" id="61472"/>
    <lineage>
        <taxon>Eukaryota</taxon>
        <taxon>Metazoa</taxon>
        <taxon>Ecdysozoa</taxon>
        <taxon>Arthropoda</taxon>
        <taxon>Hexapoda</taxon>
        <taxon>Insecta</taxon>
        <taxon>Pterygota</taxon>
        <taxon>Neoptera</taxon>
        <taxon>Polyneoptera</taxon>
        <taxon>Phasmatodea</taxon>
        <taxon>Timematodea</taxon>
        <taxon>Timematoidea</taxon>
        <taxon>Timematidae</taxon>
        <taxon>Timema</taxon>
    </lineage>
</organism>
<accession>A0A7R9I8K0</accession>
<reference evidence="2" key="1">
    <citation type="submission" date="2020-11" db="EMBL/GenBank/DDBJ databases">
        <authorList>
            <person name="Tran Van P."/>
        </authorList>
    </citation>
    <scope>NUCLEOTIDE SEQUENCE</scope>
</reference>
<protein>
    <submittedName>
        <fullName evidence="2">Uncharacterized protein</fullName>
    </submittedName>
</protein>
<dbReference type="AlphaFoldDB" id="A0A7R9I8K0"/>
<feature type="region of interest" description="Disordered" evidence="1">
    <location>
        <begin position="1"/>
        <end position="138"/>
    </location>
</feature>
<feature type="compositionally biased region" description="Polar residues" evidence="1">
    <location>
        <begin position="70"/>
        <end position="96"/>
    </location>
</feature>
<proteinExistence type="predicted"/>
<feature type="compositionally biased region" description="Basic residues" evidence="1">
    <location>
        <begin position="120"/>
        <end position="132"/>
    </location>
</feature>
<evidence type="ECO:0000256" key="1">
    <source>
        <dbReference type="SAM" id="MobiDB-lite"/>
    </source>
</evidence>
<sequence>MFGVELHRDAHNIQGRPDDGSPSSNQNDRHEQFFTGEKMAAIDLADNKRKSHRDGKDGNVNNGRGKVREVSQSPSVSGESQKSLSQSTAAAENSDISDGDVFSSPKETIRRENIALISNRQRRRRRRRRYHPPRICGL</sequence>
<name>A0A7R9I8K0_9NEOP</name>
<gene>
    <name evidence="2" type="ORF">TBIB3V08_LOCUS13973</name>
</gene>
<evidence type="ECO:0000313" key="2">
    <source>
        <dbReference type="EMBL" id="CAD7451705.1"/>
    </source>
</evidence>
<feature type="compositionally biased region" description="Basic and acidic residues" evidence="1">
    <location>
        <begin position="1"/>
        <end position="19"/>
    </location>
</feature>
<dbReference type="EMBL" id="OD607246">
    <property type="protein sequence ID" value="CAD7451705.1"/>
    <property type="molecule type" value="Genomic_DNA"/>
</dbReference>